<evidence type="ECO:0000313" key="15">
    <source>
        <dbReference type="EMBL" id="AIA30615.1"/>
    </source>
</evidence>
<evidence type="ECO:0000256" key="4">
    <source>
        <dbReference type="ARBA" id="ARBA00022605"/>
    </source>
</evidence>
<evidence type="ECO:0000313" key="16">
    <source>
        <dbReference type="Proteomes" id="UP000027059"/>
    </source>
</evidence>
<dbReference type="KEGG" id="lfp:Y981_07210"/>
<dbReference type="InterPro" id="IPR036291">
    <property type="entry name" value="NAD(P)-bd_dom_sf"/>
</dbReference>
<dbReference type="GO" id="GO:0006164">
    <property type="term" value="P:purine nucleotide biosynthetic process"/>
    <property type="evidence" value="ECO:0007669"/>
    <property type="project" value="UniProtKB-KW"/>
</dbReference>
<comment type="catalytic activity">
    <reaction evidence="12">
        <text>(6R)-5,10-methylene-5,6,7,8-tetrahydrofolate + NADP(+) = (6R)-5,10-methenyltetrahydrofolate + NADPH</text>
        <dbReference type="Rhea" id="RHEA:22812"/>
        <dbReference type="ChEBI" id="CHEBI:15636"/>
        <dbReference type="ChEBI" id="CHEBI:57455"/>
        <dbReference type="ChEBI" id="CHEBI:57783"/>
        <dbReference type="ChEBI" id="CHEBI:58349"/>
        <dbReference type="EC" id="1.5.1.5"/>
    </reaction>
</comment>
<dbReference type="InterPro" id="IPR046346">
    <property type="entry name" value="Aminoacid_DH-like_N_sf"/>
</dbReference>
<dbReference type="EC" id="1.5.1.5" evidence="12"/>
<comment type="similarity">
    <text evidence="12">Belongs to the tetrahydrofolate dehydrogenase/cyclohydrolase family.</text>
</comment>
<evidence type="ECO:0000259" key="13">
    <source>
        <dbReference type="Pfam" id="PF00763"/>
    </source>
</evidence>
<dbReference type="PANTHER" id="PTHR48099">
    <property type="entry name" value="C-1-TETRAHYDROFOLATE SYNTHASE, CYTOPLASMIC-RELATED"/>
    <property type="match status" value="1"/>
</dbReference>
<dbReference type="EC" id="3.5.4.9" evidence="12"/>
<evidence type="ECO:0000256" key="7">
    <source>
        <dbReference type="ARBA" id="ARBA00022857"/>
    </source>
</evidence>
<dbReference type="Pfam" id="PF02882">
    <property type="entry name" value="THF_DHG_CYH_C"/>
    <property type="match status" value="1"/>
</dbReference>
<dbReference type="HOGENOM" id="CLU_034045_2_1_0"/>
<dbReference type="SUPFAM" id="SSF51735">
    <property type="entry name" value="NAD(P)-binding Rossmann-fold domains"/>
    <property type="match status" value="1"/>
</dbReference>
<keyword evidence="11 12" id="KW-0511">Multifunctional enzyme</keyword>
<dbReference type="Gene3D" id="3.40.50.720">
    <property type="entry name" value="NAD(P)-binding Rossmann-like Domain"/>
    <property type="match status" value="1"/>
</dbReference>
<dbReference type="OrthoDB" id="9803580at2"/>
<dbReference type="InterPro" id="IPR020867">
    <property type="entry name" value="THF_DH/CycHdrlase_CS"/>
</dbReference>
<comment type="function">
    <text evidence="12">Catalyzes the oxidation of 5,10-methylenetetrahydrofolate to 5,10-methenyltetrahydrofolate and then the hydrolysis of 5,10-methenyltetrahydrofolate to 10-formyltetrahydrofolate.</text>
</comment>
<proteinExistence type="inferred from homology"/>
<dbReference type="PROSITE" id="PS00767">
    <property type="entry name" value="THF_DHG_CYH_2"/>
    <property type="match status" value="1"/>
</dbReference>
<evidence type="ECO:0000256" key="10">
    <source>
        <dbReference type="ARBA" id="ARBA00023167"/>
    </source>
</evidence>
<keyword evidence="3 12" id="KW-0554">One-carbon metabolism</keyword>
<dbReference type="Proteomes" id="UP000027059">
    <property type="component" value="Chromosome"/>
</dbReference>
<dbReference type="AlphaFoldDB" id="A0A059XU45"/>
<evidence type="ECO:0000256" key="6">
    <source>
        <dbReference type="ARBA" id="ARBA00022801"/>
    </source>
</evidence>
<evidence type="ECO:0000256" key="12">
    <source>
        <dbReference type="HAMAP-Rule" id="MF_01576"/>
    </source>
</evidence>
<keyword evidence="4 12" id="KW-0028">Amino-acid biosynthesis</keyword>
<dbReference type="Gene3D" id="3.40.50.10860">
    <property type="entry name" value="Leucine Dehydrogenase, chain A, domain 1"/>
    <property type="match status" value="1"/>
</dbReference>
<dbReference type="InterPro" id="IPR020630">
    <property type="entry name" value="THF_DH/CycHdrlase_cat_dom"/>
</dbReference>
<keyword evidence="6 12" id="KW-0378">Hydrolase</keyword>
<dbReference type="GO" id="GO:0005829">
    <property type="term" value="C:cytosol"/>
    <property type="evidence" value="ECO:0007669"/>
    <property type="project" value="TreeGrafter"/>
</dbReference>
<keyword evidence="10 12" id="KW-0486">Methionine biosynthesis</keyword>
<dbReference type="FunFam" id="3.40.50.720:FF:000094">
    <property type="entry name" value="Bifunctional protein FolD"/>
    <property type="match status" value="1"/>
</dbReference>
<dbReference type="EMBL" id="CP007243">
    <property type="protein sequence ID" value="AIA30615.1"/>
    <property type="molecule type" value="Genomic_DNA"/>
</dbReference>
<keyword evidence="5 12" id="KW-0658">Purine biosynthesis</keyword>
<dbReference type="GO" id="GO:0004477">
    <property type="term" value="F:methenyltetrahydrofolate cyclohydrolase activity"/>
    <property type="evidence" value="ECO:0007669"/>
    <property type="project" value="UniProtKB-UniRule"/>
</dbReference>
<dbReference type="NCBIfam" id="NF010783">
    <property type="entry name" value="PRK14186.1"/>
    <property type="match status" value="1"/>
</dbReference>
<keyword evidence="7 12" id="KW-0521">NADP</keyword>
<dbReference type="GO" id="GO:0000105">
    <property type="term" value="P:L-histidine biosynthetic process"/>
    <property type="evidence" value="ECO:0007669"/>
    <property type="project" value="UniProtKB-KW"/>
</dbReference>
<accession>A0A059XU45</accession>
<evidence type="ECO:0000256" key="11">
    <source>
        <dbReference type="ARBA" id="ARBA00023268"/>
    </source>
</evidence>
<evidence type="ECO:0000256" key="8">
    <source>
        <dbReference type="ARBA" id="ARBA00023002"/>
    </source>
</evidence>
<name>A0A059XU45_9BACT</name>
<dbReference type="InterPro" id="IPR000672">
    <property type="entry name" value="THF_DH/CycHdrlase"/>
</dbReference>
<comment type="catalytic activity">
    <reaction evidence="12">
        <text>(6R)-5,10-methenyltetrahydrofolate + H2O = (6R)-10-formyltetrahydrofolate + H(+)</text>
        <dbReference type="Rhea" id="RHEA:23700"/>
        <dbReference type="ChEBI" id="CHEBI:15377"/>
        <dbReference type="ChEBI" id="CHEBI:15378"/>
        <dbReference type="ChEBI" id="CHEBI:57455"/>
        <dbReference type="ChEBI" id="CHEBI:195366"/>
        <dbReference type="EC" id="3.5.4.9"/>
    </reaction>
</comment>
<evidence type="ECO:0000256" key="5">
    <source>
        <dbReference type="ARBA" id="ARBA00022755"/>
    </source>
</evidence>
<dbReference type="UniPathway" id="UPA00193"/>
<keyword evidence="9 12" id="KW-0368">Histidine biosynthesis</keyword>
<feature type="binding site" evidence="12">
    <location>
        <position position="232"/>
    </location>
    <ligand>
        <name>NADP(+)</name>
        <dbReference type="ChEBI" id="CHEBI:58349"/>
    </ligand>
</feature>
<evidence type="ECO:0000259" key="14">
    <source>
        <dbReference type="Pfam" id="PF02882"/>
    </source>
</evidence>
<dbReference type="Pfam" id="PF00763">
    <property type="entry name" value="THF_DHG_CYH"/>
    <property type="match status" value="1"/>
</dbReference>
<dbReference type="SUPFAM" id="SSF53223">
    <property type="entry name" value="Aminoacid dehydrogenase-like, N-terminal domain"/>
    <property type="match status" value="1"/>
</dbReference>
<reference evidence="16" key="1">
    <citation type="submission" date="2014-02" db="EMBL/GenBank/DDBJ databases">
        <title>Complete genome sequence and comparative genomic analysis of the nitrogen-fixing bacterium Leptospirillum ferriphilum YSK.</title>
        <authorList>
            <person name="Guo X."/>
            <person name="Yin H."/>
            <person name="Liang Y."/>
            <person name="Hu Q."/>
            <person name="Ma L."/>
            <person name="Xiao Y."/>
            <person name="Zhang X."/>
            <person name="Qiu G."/>
            <person name="Liu X."/>
        </authorList>
    </citation>
    <scope>NUCLEOTIDE SEQUENCE [LARGE SCALE GENOMIC DNA]</scope>
    <source>
        <strain evidence="16">YSK</strain>
    </source>
</reference>
<dbReference type="PRINTS" id="PR00085">
    <property type="entry name" value="THFDHDRGNASE"/>
</dbReference>
<comment type="pathway">
    <text evidence="1 12">One-carbon metabolism; tetrahydrofolate interconversion.</text>
</comment>
<protein>
    <recommendedName>
        <fullName evidence="12">Bifunctional protein FolD</fullName>
    </recommendedName>
    <domain>
        <recommendedName>
            <fullName evidence="12">Methylenetetrahydrofolate dehydrogenase</fullName>
            <ecNumber evidence="12">1.5.1.5</ecNumber>
        </recommendedName>
    </domain>
    <domain>
        <recommendedName>
            <fullName evidence="12">Methenyltetrahydrofolate cyclohydrolase</fullName>
            <ecNumber evidence="12">3.5.4.9</ecNumber>
        </recommendedName>
    </domain>
</protein>
<keyword evidence="8 12" id="KW-0560">Oxidoreductase</keyword>
<feature type="domain" description="Tetrahydrofolate dehydrogenase/cyclohydrolase catalytic" evidence="13">
    <location>
        <begin position="6"/>
        <end position="121"/>
    </location>
</feature>
<feature type="domain" description="Tetrahydrofolate dehydrogenase/cyclohydrolase NAD(P)-binding" evidence="14">
    <location>
        <begin position="140"/>
        <end position="279"/>
    </location>
</feature>
<gene>
    <name evidence="12" type="primary">folD</name>
    <name evidence="15" type="ORF">Y981_07210</name>
</gene>
<evidence type="ECO:0000256" key="1">
    <source>
        <dbReference type="ARBA" id="ARBA00004777"/>
    </source>
</evidence>
<dbReference type="FunFam" id="3.40.50.10860:FF:000005">
    <property type="entry name" value="C-1-tetrahydrofolate synthase, cytoplasmic, putative"/>
    <property type="match status" value="1"/>
</dbReference>
<dbReference type="NCBIfam" id="NF008058">
    <property type="entry name" value="PRK10792.1"/>
    <property type="match status" value="1"/>
</dbReference>
<feature type="binding site" evidence="12">
    <location>
        <begin position="166"/>
        <end position="168"/>
    </location>
    <ligand>
        <name>NADP(+)</name>
        <dbReference type="ChEBI" id="CHEBI:58349"/>
    </ligand>
</feature>
<comment type="subunit">
    <text evidence="2 12">Homodimer.</text>
</comment>
<dbReference type="GO" id="GO:0004488">
    <property type="term" value="F:methylenetetrahydrofolate dehydrogenase (NADP+) activity"/>
    <property type="evidence" value="ECO:0007669"/>
    <property type="project" value="UniProtKB-UniRule"/>
</dbReference>
<dbReference type="RefSeq" id="WP_014961189.1">
    <property type="nucleotide sequence ID" value="NZ_CP007243.1"/>
</dbReference>
<comment type="caution">
    <text evidence="12">Lacks conserved residue(s) required for the propagation of feature annotation.</text>
</comment>
<evidence type="ECO:0000256" key="9">
    <source>
        <dbReference type="ARBA" id="ARBA00023102"/>
    </source>
</evidence>
<dbReference type="GO" id="GO:0035999">
    <property type="term" value="P:tetrahydrofolate interconversion"/>
    <property type="evidence" value="ECO:0007669"/>
    <property type="project" value="UniProtKB-UniRule"/>
</dbReference>
<reference evidence="15 16" key="2">
    <citation type="journal article" date="2015" name="Biomed. Res. Int.">
        <title>Effects of Arsenite Resistance on the Growth and Functional Gene Expression of Leptospirillum ferriphilum and Acidithiobacillus thiooxidans in Pure Culture and Coculture.</title>
        <authorList>
            <person name="Jiang H."/>
            <person name="Liang Y."/>
            <person name="Yin H."/>
            <person name="Xiao Y."/>
            <person name="Guo X."/>
            <person name="Xu Y."/>
            <person name="Hu Q."/>
            <person name="Liu H."/>
            <person name="Liu X."/>
        </authorList>
    </citation>
    <scope>NUCLEOTIDE SEQUENCE [LARGE SCALE GENOMIC DNA]</scope>
    <source>
        <strain evidence="15 16">YSK</strain>
    </source>
</reference>
<dbReference type="InterPro" id="IPR020631">
    <property type="entry name" value="THF_DH/CycHdrlase_NAD-bd_dom"/>
</dbReference>
<organism evidence="15 16">
    <name type="scientific">Leptospirillum ferriphilum YSK</name>
    <dbReference type="NCBI Taxonomy" id="1441628"/>
    <lineage>
        <taxon>Bacteria</taxon>
        <taxon>Pseudomonadati</taxon>
        <taxon>Nitrospirota</taxon>
        <taxon>Nitrospiria</taxon>
        <taxon>Nitrospirales</taxon>
        <taxon>Nitrospiraceae</taxon>
        <taxon>Leptospirillum</taxon>
    </lineage>
</organism>
<sequence>MSTVVLNGRELSQTLLEEQKEQVAELVRKKGRPPGLAVVLVGQDPASETYVRNKRAACKKVGIHAPDINLEPDVSREKLLGLIDDLNRDPAIDGILVQLPLPAGLDKDAVLFRIDPSKDVDGFHPVNVGKMVIGLDTLTPCTPTGILTLLDRNGISVSGKHAVVLGRSLIVGKPMALLLLSRDATVTVCHSRTARLQEEARRADIVVAAMGKPRMVNADYIKPGAVVIDVGISRGEDGKLVGDVDYPSVFPLASAITPVPGGVGPMTIATLLDNTIRAFCFREGLPLQPPRKRT</sequence>
<dbReference type="CDD" id="cd01080">
    <property type="entry name" value="NAD_bind_m-THF_DH_Cyclohyd"/>
    <property type="match status" value="1"/>
</dbReference>
<keyword evidence="16" id="KW-1185">Reference proteome</keyword>
<dbReference type="GO" id="GO:0009086">
    <property type="term" value="P:methionine biosynthetic process"/>
    <property type="evidence" value="ECO:0007669"/>
    <property type="project" value="UniProtKB-KW"/>
</dbReference>
<evidence type="ECO:0000256" key="3">
    <source>
        <dbReference type="ARBA" id="ARBA00022563"/>
    </source>
</evidence>
<dbReference type="PANTHER" id="PTHR48099:SF5">
    <property type="entry name" value="C-1-TETRAHYDROFOLATE SYNTHASE, CYTOPLASMIC"/>
    <property type="match status" value="1"/>
</dbReference>
<dbReference type="HAMAP" id="MF_01576">
    <property type="entry name" value="THF_DHG_CYH"/>
    <property type="match status" value="1"/>
</dbReference>
<evidence type="ECO:0000256" key="2">
    <source>
        <dbReference type="ARBA" id="ARBA00011738"/>
    </source>
</evidence>